<dbReference type="AlphaFoldDB" id="B0DDG3"/>
<evidence type="ECO:0000313" key="2">
    <source>
        <dbReference type="Proteomes" id="UP000001194"/>
    </source>
</evidence>
<keyword evidence="2" id="KW-1185">Reference proteome</keyword>
<reference evidence="1 2" key="1">
    <citation type="journal article" date="2008" name="Nature">
        <title>The genome of Laccaria bicolor provides insights into mycorrhizal symbiosis.</title>
        <authorList>
            <person name="Martin F."/>
            <person name="Aerts A."/>
            <person name="Ahren D."/>
            <person name="Brun A."/>
            <person name="Danchin E.G.J."/>
            <person name="Duchaussoy F."/>
            <person name="Gibon J."/>
            <person name="Kohler A."/>
            <person name="Lindquist E."/>
            <person name="Pereda V."/>
            <person name="Salamov A."/>
            <person name="Shapiro H.J."/>
            <person name="Wuyts J."/>
            <person name="Blaudez D."/>
            <person name="Buee M."/>
            <person name="Brokstein P."/>
            <person name="Canbaeck B."/>
            <person name="Cohen D."/>
            <person name="Courty P.E."/>
            <person name="Coutinho P.M."/>
            <person name="Delaruelle C."/>
            <person name="Detter J.C."/>
            <person name="Deveau A."/>
            <person name="DiFazio S."/>
            <person name="Duplessis S."/>
            <person name="Fraissinet-Tachet L."/>
            <person name="Lucic E."/>
            <person name="Frey-Klett P."/>
            <person name="Fourrey C."/>
            <person name="Feussner I."/>
            <person name="Gay G."/>
            <person name="Grimwood J."/>
            <person name="Hoegger P.J."/>
            <person name="Jain P."/>
            <person name="Kilaru S."/>
            <person name="Labbe J."/>
            <person name="Lin Y.C."/>
            <person name="Legue V."/>
            <person name="Le Tacon F."/>
            <person name="Marmeisse R."/>
            <person name="Melayah D."/>
            <person name="Montanini B."/>
            <person name="Muratet M."/>
            <person name="Nehls U."/>
            <person name="Niculita-Hirzel H."/>
            <person name="Oudot-Le Secq M.P."/>
            <person name="Peter M."/>
            <person name="Quesneville H."/>
            <person name="Rajashekar B."/>
            <person name="Reich M."/>
            <person name="Rouhier N."/>
            <person name="Schmutz J."/>
            <person name="Yin T."/>
            <person name="Chalot M."/>
            <person name="Henrissat B."/>
            <person name="Kuees U."/>
            <person name="Lucas S."/>
            <person name="Van de Peer Y."/>
            <person name="Podila G.K."/>
            <person name="Polle A."/>
            <person name="Pukkila P.J."/>
            <person name="Richardson P.M."/>
            <person name="Rouze P."/>
            <person name="Sanders I.R."/>
            <person name="Stajich J.E."/>
            <person name="Tunlid A."/>
            <person name="Tuskan G."/>
            <person name="Grigoriev I.V."/>
        </authorList>
    </citation>
    <scope>NUCLEOTIDE SEQUENCE [LARGE SCALE GENOMIC DNA]</scope>
    <source>
        <strain evidence="2">S238N-H82 / ATCC MYA-4686</strain>
    </source>
</reference>
<sequence length="146" mass="16562">MKTHKSEALGVLDELADLDITEDFLREEWAAQLVAQTKPMPRQSKNLADKLIEEIMQLKEDTDSCNKEIYKFEDKKLQDHSVSQIKQKEPGIQQLAKKYNELCGELEAMIKKKQAPCGARAPHPIASDGLFKLDVDDDILIRVARG</sequence>
<dbReference type="OrthoDB" id="3259165at2759"/>
<dbReference type="EMBL" id="DS547104">
    <property type="protein sequence ID" value="EDR07473.1"/>
    <property type="molecule type" value="Genomic_DNA"/>
</dbReference>
<proteinExistence type="predicted"/>
<name>B0DDG3_LACBS</name>
<dbReference type="HOGENOM" id="CLU_1830034_0_0_1"/>
<dbReference type="GeneID" id="6077362"/>
<gene>
    <name evidence="1" type="ORF">LACBIDRAFT_327987</name>
</gene>
<dbReference type="KEGG" id="lbc:LACBIDRAFT_327987"/>
<evidence type="ECO:0000313" key="1">
    <source>
        <dbReference type="EMBL" id="EDR07473.1"/>
    </source>
</evidence>
<dbReference type="Proteomes" id="UP000001194">
    <property type="component" value="Unassembled WGS sequence"/>
</dbReference>
<accession>B0DDG3</accession>
<dbReference type="InParanoid" id="B0DDG3"/>
<organism evidence="2">
    <name type="scientific">Laccaria bicolor (strain S238N-H82 / ATCC MYA-4686)</name>
    <name type="common">Bicoloured deceiver</name>
    <name type="synonym">Laccaria laccata var. bicolor</name>
    <dbReference type="NCBI Taxonomy" id="486041"/>
    <lineage>
        <taxon>Eukaryota</taxon>
        <taxon>Fungi</taxon>
        <taxon>Dikarya</taxon>
        <taxon>Basidiomycota</taxon>
        <taxon>Agaricomycotina</taxon>
        <taxon>Agaricomycetes</taxon>
        <taxon>Agaricomycetidae</taxon>
        <taxon>Agaricales</taxon>
        <taxon>Agaricineae</taxon>
        <taxon>Hydnangiaceae</taxon>
        <taxon>Laccaria</taxon>
    </lineage>
</organism>
<dbReference type="RefSeq" id="XP_001881865.1">
    <property type="nucleotide sequence ID" value="XM_001881830.1"/>
</dbReference>
<protein>
    <submittedName>
        <fullName evidence="1">Predicted protein</fullName>
    </submittedName>
</protein>